<dbReference type="EMBL" id="JACHHU010000013">
    <property type="protein sequence ID" value="MBB6543361.1"/>
    <property type="molecule type" value="Genomic_DNA"/>
</dbReference>
<evidence type="ECO:0000256" key="2">
    <source>
        <dbReference type="ARBA" id="ARBA00022747"/>
    </source>
</evidence>
<proteinExistence type="inferred from homology"/>
<dbReference type="InterPro" id="IPR000055">
    <property type="entry name" value="Restrct_endonuc_typeI_TRD"/>
</dbReference>
<keyword evidence="6" id="KW-1185">Reference proteome</keyword>
<evidence type="ECO:0000259" key="4">
    <source>
        <dbReference type="Pfam" id="PF01420"/>
    </source>
</evidence>
<dbReference type="Gene3D" id="3.90.220.20">
    <property type="entry name" value="DNA methylase specificity domains"/>
    <property type="match status" value="2"/>
</dbReference>
<dbReference type="InterPro" id="IPR044946">
    <property type="entry name" value="Restrct_endonuc_typeI_TRD_sf"/>
</dbReference>
<dbReference type="SUPFAM" id="SSF116734">
    <property type="entry name" value="DNA methylase specificity domain"/>
    <property type="match status" value="2"/>
</dbReference>
<feature type="domain" description="Type I restriction modification DNA specificity" evidence="4">
    <location>
        <begin position="426"/>
        <end position="601"/>
    </location>
</feature>
<dbReference type="Proteomes" id="UP000537141">
    <property type="component" value="Unassembled WGS sequence"/>
</dbReference>
<dbReference type="GO" id="GO:0003677">
    <property type="term" value="F:DNA binding"/>
    <property type="evidence" value="ECO:0007669"/>
    <property type="project" value="UniProtKB-KW"/>
</dbReference>
<comment type="caution">
    <text evidence="5">The sequence shown here is derived from an EMBL/GenBank/DDBJ whole genome shotgun (WGS) entry which is preliminary data.</text>
</comment>
<evidence type="ECO:0000256" key="3">
    <source>
        <dbReference type="ARBA" id="ARBA00023125"/>
    </source>
</evidence>
<reference evidence="5 6" key="1">
    <citation type="submission" date="2020-08" db="EMBL/GenBank/DDBJ databases">
        <title>Genomic Encyclopedia of Type Strains, Phase IV (KMG-IV): sequencing the most valuable type-strain genomes for metagenomic binning, comparative biology and taxonomic classification.</title>
        <authorList>
            <person name="Goeker M."/>
        </authorList>
    </citation>
    <scope>NUCLEOTIDE SEQUENCE [LARGE SCALE GENOMIC DNA]</scope>
    <source>
        <strain evidence="5 6">DSM 26287</strain>
    </source>
</reference>
<dbReference type="EC" id="3.1.21.3" evidence="5"/>
<dbReference type="CDD" id="cd17246">
    <property type="entry name" value="RMtype1_S_SonII-TRD2-CR2_like"/>
    <property type="match status" value="1"/>
</dbReference>
<accession>A0A7X0TTL2</accession>
<comment type="similarity">
    <text evidence="1">Belongs to the type-I restriction system S methylase family.</text>
</comment>
<keyword evidence="2" id="KW-0680">Restriction system</keyword>
<evidence type="ECO:0000313" key="6">
    <source>
        <dbReference type="Proteomes" id="UP000537141"/>
    </source>
</evidence>
<dbReference type="AlphaFoldDB" id="A0A7X0TTL2"/>
<feature type="domain" description="Type I restriction modification DNA specificity" evidence="4">
    <location>
        <begin position="146"/>
        <end position="298"/>
    </location>
</feature>
<protein>
    <submittedName>
        <fullName evidence="5">Type I restriction enzyme S subunit</fullName>
        <ecNumber evidence="5">3.1.21.3</ecNumber>
    </submittedName>
</protein>
<gene>
    <name evidence="5" type="ORF">HNQ55_001876</name>
</gene>
<evidence type="ECO:0000256" key="1">
    <source>
        <dbReference type="ARBA" id="ARBA00010923"/>
    </source>
</evidence>
<keyword evidence="3" id="KW-0238">DNA-binding</keyword>
<sequence>MASNRHSRAGGNPVSALNTDNLITDNLITDNIDVWTSAIQKRNSQGRGSNSKVELVGIKKLRELILELAVRGKLVPQDPNDEPASVLLEKIAEEKAQLIADKKIKKQKPLPAIADEDKPFELPNGWEWEYLKNIGHDLGQKSPDKEFSYIDVGSINKELGVIDTPNILTADNAPSRARKLVKKGTVIYSTVRPYLLNIAVINDDFSPEPIASTAFAIIHPLPGILASYIYRYLRSPIFISYVESVQTGVAYPAINDKQFFSGMIAIPPLAEQHRIVAKVDELMALCDQLEQQTEQNLTSHQTLVEELLKTLTQSVNADDLTAMDGGNIRSNEDRAGANSFQQSWLRIAEHFDLLFTTEDSIEQLKQTILQLAVMGKLVPQNPSDEPASKLLEKIAEEKAQLIKNKKIKKQKPLPEITDEEKPFELPNGWEWCRLQDSIDVRDGTHDSPKDAISGETYPLVTSKDFNSGDINFESARKISAKDHFEISKRSLVEVDDILFSMIGGNIGNQVIVKDERPFSIKNVALFKYYDKTATEPYYFKIYTENLASVLQDSAVGGAQPFISLGALRKLVFALPPLAEQHRIVAKVDELMALCDQLKTRLANSQTTQLHLADAVVENALTEEVSR</sequence>
<keyword evidence="5" id="KW-0378">Hydrolase</keyword>
<organism evidence="5 6">
    <name type="scientific">Thalassotalea piscium</name>
    <dbReference type="NCBI Taxonomy" id="1230533"/>
    <lineage>
        <taxon>Bacteria</taxon>
        <taxon>Pseudomonadati</taxon>
        <taxon>Pseudomonadota</taxon>
        <taxon>Gammaproteobacteria</taxon>
        <taxon>Alteromonadales</taxon>
        <taxon>Colwelliaceae</taxon>
        <taxon>Thalassotalea</taxon>
    </lineage>
</organism>
<dbReference type="PANTHER" id="PTHR43140">
    <property type="entry name" value="TYPE-1 RESTRICTION ENZYME ECOKI SPECIFICITY PROTEIN"/>
    <property type="match status" value="1"/>
</dbReference>
<dbReference type="GO" id="GO:0009035">
    <property type="term" value="F:type I site-specific deoxyribonuclease activity"/>
    <property type="evidence" value="ECO:0007669"/>
    <property type="project" value="UniProtKB-EC"/>
</dbReference>
<evidence type="ECO:0000313" key="5">
    <source>
        <dbReference type="EMBL" id="MBB6543361.1"/>
    </source>
</evidence>
<dbReference type="GO" id="GO:0009307">
    <property type="term" value="P:DNA restriction-modification system"/>
    <property type="evidence" value="ECO:0007669"/>
    <property type="project" value="UniProtKB-KW"/>
</dbReference>
<dbReference type="PANTHER" id="PTHR43140:SF1">
    <property type="entry name" value="TYPE I RESTRICTION ENZYME ECOKI SPECIFICITY SUBUNIT"/>
    <property type="match status" value="1"/>
</dbReference>
<name>A0A7X0TTL2_9GAMM</name>
<dbReference type="RefSeq" id="WP_184424156.1">
    <property type="nucleotide sequence ID" value="NZ_AP027362.1"/>
</dbReference>
<dbReference type="InterPro" id="IPR051212">
    <property type="entry name" value="Type-I_RE_S_subunit"/>
</dbReference>
<dbReference type="Pfam" id="PF01420">
    <property type="entry name" value="Methylase_S"/>
    <property type="match status" value="2"/>
</dbReference>